<feature type="transmembrane region" description="Helical" evidence="9">
    <location>
        <begin position="391"/>
        <end position="409"/>
    </location>
</feature>
<sequence length="614" mass="68866">MDLYNTDEQQPLLVHSGSHGRDPNIASRRISKTQRRIACVCILLVVALERLAYYGITCNLVIFLNAEPFMWQALTGAANATFLFLFISFIASLVFGIIADSLLGRFTTLVFSILLFICGSGIMCLLGWFTSGEKHSQPEFEKICQIHPHNGSNFTTLAPATPDTSCTWVVTAALVCIALGAGSIRSNLSPFGAEQVKDGGPDVMHTFFNWFYWAINVGSLVAYGFLAYIQQNMSFFYGFIAPTAALGSCLLVFLFGRIWFITRRPTGSVLWNTVRIVWQAFRRRAYRVRLYQRTMSGAMLGMGPKPSFMDMAKLRFGGSFHDNMVEDVKALGKVIVVFAALVPYWLVYYQMQTTFIIQGLHLKITFKNETHHNKPSSLSTQSPHLFEPIPVAWLSLFNILAVLLLLPVMDRLVFPWLDKRGWQITLLKRILMGMFFSILAILSAGALEMVRKMCYQKPDWKGVWVQMVGKTTYFAADISIAAQIPQYALIGISEVFASVAGLEFAYSQAPRSMQGLIMGLFCLSNGVGAFLGALTVMLAQSFGWISKTDVGNINMSYLDYYFFLLAGIQFVGSLLFVLVIHFYQRPTRESSIQEDPFSSSNSQFERTNRSNLRT</sequence>
<dbReference type="SUPFAM" id="SSF103473">
    <property type="entry name" value="MFS general substrate transporter"/>
    <property type="match status" value="1"/>
</dbReference>
<dbReference type="EMBL" id="JAIZAY010000004">
    <property type="protein sequence ID" value="KAJ8043117.1"/>
    <property type="molecule type" value="Genomic_DNA"/>
</dbReference>
<dbReference type="Pfam" id="PF00854">
    <property type="entry name" value="PTR2"/>
    <property type="match status" value="1"/>
</dbReference>
<feature type="compositionally biased region" description="Polar residues" evidence="8">
    <location>
        <begin position="596"/>
        <end position="614"/>
    </location>
</feature>
<dbReference type="InterPro" id="IPR036259">
    <property type="entry name" value="MFS_trans_sf"/>
</dbReference>
<dbReference type="OrthoDB" id="8904098at2759"/>
<keyword evidence="4" id="KW-0653">Protein transport</keyword>
<keyword evidence="3 7" id="KW-0812">Transmembrane</keyword>
<keyword evidence="7" id="KW-0813">Transport</keyword>
<dbReference type="InterPro" id="IPR018456">
    <property type="entry name" value="PTR2_symporter_CS"/>
</dbReference>
<dbReference type="GO" id="GO:0022857">
    <property type="term" value="F:transmembrane transporter activity"/>
    <property type="evidence" value="ECO:0007669"/>
    <property type="project" value="InterPro"/>
</dbReference>
<organism evidence="10 11">
    <name type="scientific">Holothuria leucospilota</name>
    <name type="common">Black long sea cucumber</name>
    <name type="synonym">Mertensiothuria leucospilota</name>
    <dbReference type="NCBI Taxonomy" id="206669"/>
    <lineage>
        <taxon>Eukaryota</taxon>
        <taxon>Metazoa</taxon>
        <taxon>Echinodermata</taxon>
        <taxon>Eleutherozoa</taxon>
        <taxon>Echinozoa</taxon>
        <taxon>Holothuroidea</taxon>
        <taxon>Aspidochirotacea</taxon>
        <taxon>Aspidochirotida</taxon>
        <taxon>Holothuriidae</taxon>
        <taxon>Holothuria</taxon>
    </lineage>
</organism>
<proteinExistence type="inferred from homology"/>
<dbReference type="Proteomes" id="UP001152320">
    <property type="component" value="Chromosome 4"/>
</dbReference>
<feature type="transmembrane region" description="Helical" evidence="9">
    <location>
        <begin position="106"/>
        <end position="129"/>
    </location>
</feature>
<name>A0A9Q1CDN7_HOLLE</name>
<keyword evidence="6 9" id="KW-0472">Membrane</keyword>
<evidence type="ECO:0000256" key="1">
    <source>
        <dbReference type="ARBA" id="ARBA00004141"/>
    </source>
</evidence>
<comment type="subcellular location">
    <subcellularLocation>
        <location evidence="1 7">Membrane</location>
        <topology evidence="1 7">Multi-pass membrane protein</topology>
    </subcellularLocation>
</comment>
<protein>
    <submittedName>
        <fullName evidence="10">Solute carrier family 15 member 4</fullName>
    </submittedName>
</protein>
<feature type="region of interest" description="Disordered" evidence="8">
    <location>
        <begin position="592"/>
        <end position="614"/>
    </location>
</feature>
<evidence type="ECO:0000256" key="8">
    <source>
        <dbReference type="SAM" id="MobiDB-lite"/>
    </source>
</evidence>
<evidence type="ECO:0000256" key="4">
    <source>
        <dbReference type="ARBA" id="ARBA00022856"/>
    </source>
</evidence>
<accession>A0A9Q1CDN7</accession>
<keyword evidence="11" id="KW-1185">Reference proteome</keyword>
<evidence type="ECO:0000313" key="10">
    <source>
        <dbReference type="EMBL" id="KAJ8043117.1"/>
    </source>
</evidence>
<dbReference type="PROSITE" id="PS01023">
    <property type="entry name" value="PTR2_2"/>
    <property type="match status" value="1"/>
</dbReference>
<evidence type="ECO:0000256" key="2">
    <source>
        <dbReference type="ARBA" id="ARBA00005982"/>
    </source>
</evidence>
<keyword evidence="4" id="KW-0571">Peptide transport</keyword>
<feature type="transmembrane region" description="Helical" evidence="9">
    <location>
        <begin position="560"/>
        <end position="583"/>
    </location>
</feature>
<comment type="caution">
    <text evidence="10">The sequence shown here is derived from an EMBL/GenBank/DDBJ whole genome shotgun (WGS) entry which is preliminary data.</text>
</comment>
<evidence type="ECO:0000256" key="5">
    <source>
        <dbReference type="ARBA" id="ARBA00022989"/>
    </source>
</evidence>
<dbReference type="PANTHER" id="PTHR11654">
    <property type="entry name" value="OLIGOPEPTIDE TRANSPORTER-RELATED"/>
    <property type="match status" value="1"/>
</dbReference>
<evidence type="ECO:0000256" key="7">
    <source>
        <dbReference type="RuleBase" id="RU003755"/>
    </source>
</evidence>
<evidence type="ECO:0000256" key="6">
    <source>
        <dbReference type="ARBA" id="ARBA00023136"/>
    </source>
</evidence>
<reference evidence="10" key="1">
    <citation type="submission" date="2021-10" db="EMBL/GenBank/DDBJ databases">
        <title>Tropical sea cucumber genome reveals ecological adaptation and Cuvierian tubules defense mechanism.</title>
        <authorList>
            <person name="Chen T."/>
        </authorList>
    </citation>
    <scope>NUCLEOTIDE SEQUENCE</scope>
    <source>
        <strain evidence="10">Nanhai2018</strain>
        <tissue evidence="10">Muscle</tissue>
    </source>
</reference>
<keyword evidence="5 9" id="KW-1133">Transmembrane helix</keyword>
<feature type="transmembrane region" description="Helical" evidence="9">
    <location>
        <begin position="210"/>
        <end position="229"/>
    </location>
</feature>
<dbReference type="InterPro" id="IPR000109">
    <property type="entry name" value="POT_fam"/>
</dbReference>
<feature type="transmembrane region" description="Helical" evidence="9">
    <location>
        <begin position="429"/>
        <end position="447"/>
    </location>
</feature>
<evidence type="ECO:0000313" key="11">
    <source>
        <dbReference type="Proteomes" id="UP001152320"/>
    </source>
</evidence>
<dbReference type="Gene3D" id="1.20.1250.20">
    <property type="entry name" value="MFS general substrate transporter like domains"/>
    <property type="match status" value="1"/>
</dbReference>
<dbReference type="GO" id="GO:0006857">
    <property type="term" value="P:oligopeptide transport"/>
    <property type="evidence" value="ECO:0007669"/>
    <property type="project" value="InterPro"/>
</dbReference>
<evidence type="ECO:0000256" key="9">
    <source>
        <dbReference type="SAM" id="Phobius"/>
    </source>
</evidence>
<dbReference type="GO" id="GO:0016020">
    <property type="term" value="C:membrane"/>
    <property type="evidence" value="ECO:0007669"/>
    <property type="project" value="UniProtKB-SubCell"/>
</dbReference>
<gene>
    <name evidence="10" type="ORF">HOLleu_10078</name>
</gene>
<feature type="transmembrane region" description="Helical" evidence="9">
    <location>
        <begin position="236"/>
        <end position="260"/>
    </location>
</feature>
<feature type="transmembrane region" description="Helical" evidence="9">
    <location>
        <begin position="516"/>
        <end position="540"/>
    </location>
</feature>
<dbReference type="AlphaFoldDB" id="A0A9Q1CDN7"/>
<feature type="transmembrane region" description="Helical" evidence="9">
    <location>
        <begin position="76"/>
        <end position="99"/>
    </location>
</feature>
<comment type="similarity">
    <text evidence="2 7">Belongs to the major facilitator superfamily. Proton-dependent oligopeptide transporter (POT/PTR) (TC 2.A.17) family.</text>
</comment>
<feature type="transmembrane region" description="Helical" evidence="9">
    <location>
        <begin position="37"/>
        <end position="56"/>
    </location>
</feature>
<evidence type="ECO:0000256" key="3">
    <source>
        <dbReference type="ARBA" id="ARBA00022692"/>
    </source>
</evidence>
<feature type="transmembrane region" description="Helical" evidence="9">
    <location>
        <begin position="330"/>
        <end position="349"/>
    </location>
</feature>